<evidence type="ECO:0000256" key="1">
    <source>
        <dbReference type="ARBA" id="ARBA00004549"/>
    </source>
</evidence>
<dbReference type="GO" id="GO:0005778">
    <property type="term" value="C:peroxisomal membrane"/>
    <property type="evidence" value="ECO:0007669"/>
    <property type="project" value="UniProtKB-SubCell"/>
</dbReference>
<feature type="transmembrane region" description="Helical" evidence="12">
    <location>
        <begin position="125"/>
        <end position="147"/>
    </location>
</feature>
<keyword evidence="7 12" id="KW-1133">Transmembrane helix</keyword>
<dbReference type="Pfam" id="PF14852">
    <property type="entry name" value="Fis1_TPR_N"/>
    <property type="match status" value="1"/>
</dbReference>
<dbReference type="PANTHER" id="PTHR13247:SF0">
    <property type="entry name" value="MITOCHONDRIAL FISSION 1 PROTEIN"/>
    <property type="match status" value="1"/>
</dbReference>
<evidence type="ECO:0000256" key="11">
    <source>
        <dbReference type="PIRNR" id="PIRNR008835"/>
    </source>
</evidence>
<dbReference type="Proteomes" id="UP000677054">
    <property type="component" value="Unassembled WGS sequence"/>
</dbReference>
<protein>
    <recommendedName>
        <fullName evidence="11">Mitochondrial fission 1 protein</fullName>
    </recommendedName>
</protein>
<dbReference type="GO" id="GO:0005741">
    <property type="term" value="C:mitochondrial outer membrane"/>
    <property type="evidence" value="ECO:0007669"/>
    <property type="project" value="UniProtKB-SubCell"/>
</dbReference>
<dbReference type="OrthoDB" id="421154at2759"/>
<dbReference type="PANTHER" id="PTHR13247">
    <property type="entry name" value="TETRATRICOPEPTIDE REPEAT PROTEIN 11 TPR REPEAT PROTEIN 11"/>
    <property type="match status" value="1"/>
</dbReference>
<keyword evidence="10" id="KW-0576">Peroxisome</keyword>
<organism evidence="13">
    <name type="scientific">Darwinula stevensoni</name>
    <dbReference type="NCBI Taxonomy" id="69355"/>
    <lineage>
        <taxon>Eukaryota</taxon>
        <taxon>Metazoa</taxon>
        <taxon>Ecdysozoa</taxon>
        <taxon>Arthropoda</taxon>
        <taxon>Crustacea</taxon>
        <taxon>Oligostraca</taxon>
        <taxon>Ostracoda</taxon>
        <taxon>Podocopa</taxon>
        <taxon>Podocopida</taxon>
        <taxon>Darwinulocopina</taxon>
        <taxon>Darwinuloidea</taxon>
        <taxon>Darwinulidae</taxon>
        <taxon>Darwinula</taxon>
    </lineage>
</organism>
<dbReference type="InterPro" id="IPR016543">
    <property type="entry name" value="Fis1"/>
</dbReference>
<dbReference type="Pfam" id="PF14853">
    <property type="entry name" value="Fis1_TPR_C"/>
    <property type="match status" value="1"/>
</dbReference>
<comment type="subcellular location">
    <subcellularLocation>
        <location evidence="2">Mitochondrion outer membrane</location>
        <topology evidence="2">Single-pass membrane protein</topology>
    </subcellularLocation>
    <subcellularLocation>
        <location evidence="1">Peroxisome membrane</location>
        <topology evidence="1">Single-pass membrane protein</topology>
    </subcellularLocation>
</comment>
<gene>
    <name evidence="13" type="ORF">DSTB1V02_LOCUS3492</name>
</gene>
<keyword evidence="6 11" id="KW-1000">Mitochondrion outer membrane</keyword>
<dbReference type="InterPro" id="IPR028058">
    <property type="entry name" value="Fis1_TPR_N"/>
</dbReference>
<evidence type="ECO:0000256" key="8">
    <source>
        <dbReference type="ARBA" id="ARBA00023128"/>
    </source>
</evidence>
<comment type="similarity">
    <text evidence="3 11">Belongs to the FIS1 family.</text>
</comment>
<dbReference type="GO" id="GO:0000422">
    <property type="term" value="P:autophagy of mitochondrion"/>
    <property type="evidence" value="ECO:0007669"/>
    <property type="project" value="TreeGrafter"/>
</dbReference>
<evidence type="ECO:0000256" key="2">
    <source>
        <dbReference type="ARBA" id="ARBA00004572"/>
    </source>
</evidence>
<accession>A0A7R8XC42</accession>
<dbReference type="GO" id="GO:0000266">
    <property type="term" value="P:mitochondrial fission"/>
    <property type="evidence" value="ECO:0007669"/>
    <property type="project" value="UniProtKB-UniRule"/>
</dbReference>
<evidence type="ECO:0000256" key="9">
    <source>
        <dbReference type="ARBA" id="ARBA00023136"/>
    </source>
</evidence>
<evidence type="ECO:0000256" key="3">
    <source>
        <dbReference type="ARBA" id="ARBA00008937"/>
    </source>
</evidence>
<dbReference type="InterPro" id="IPR011990">
    <property type="entry name" value="TPR-like_helical_dom_sf"/>
</dbReference>
<dbReference type="EMBL" id="LR899975">
    <property type="protein sequence ID" value="CAD7243576.1"/>
    <property type="molecule type" value="Genomic_DNA"/>
</dbReference>
<evidence type="ECO:0000313" key="13">
    <source>
        <dbReference type="EMBL" id="CAD7243576.1"/>
    </source>
</evidence>
<dbReference type="InterPro" id="IPR033745">
    <property type="entry name" value="Fis1_cytosol"/>
</dbReference>
<evidence type="ECO:0000256" key="5">
    <source>
        <dbReference type="ARBA" id="ARBA00022703"/>
    </source>
</evidence>
<keyword evidence="4 12" id="KW-0812">Transmembrane</keyword>
<dbReference type="GO" id="GO:0043653">
    <property type="term" value="P:mitochondrial fragmentation involved in apoptotic process"/>
    <property type="evidence" value="ECO:0007669"/>
    <property type="project" value="TreeGrafter"/>
</dbReference>
<comment type="domain">
    <text evidence="11">The C-terminus is required for mitochondrial localization, while the N-terminus is necessary for mitochondrial fission.</text>
</comment>
<dbReference type="FunFam" id="1.25.40.10:FF:000147">
    <property type="entry name" value="Mitochondrial fission 1 protein"/>
    <property type="match status" value="1"/>
</dbReference>
<evidence type="ECO:0000256" key="4">
    <source>
        <dbReference type="ARBA" id="ARBA00022692"/>
    </source>
</evidence>
<dbReference type="SUPFAM" id="SSF48452">
    <property type="entry name" value="TPR-like"/>
    <property type="match status" value="1"/>
</dbReference>
<sequence>MANPLDDVVEMQDLKKFEAQYHQQLETGRVEEQTQWEYAFCLVRSPYAADIRKGCILLEDLYSRGDGPTRRDYIYYLAVGNAKLKEYKDALKYVQALLAAEPSNPQAKELEALIRKNMEKEGLKGMAVAGGAILGLGALIGLGIALARK</sequence>
<dbReference type="AlphaFoldDB" id="A0A7R8XC42"/>
<name>A0A7R8XC42_9CRUS</name>
<comment type="function">
    <text evidence="11">Involved in the fragmentation of the mitochondrial network and its perinuclear clustering.</text>
</comment>
<keyword evidence="9 11" id="KW-0472">Membrane</keyword>
<proteinExistence type="inferred from homology"/>
<dbReference type="EMBL" id="CAJPEV010000458">
    <property type="protein sequence ID" value="CAG0885490.1"/>
    <property type="molecule type" value="Genomic_DNA"/>
</dbReference>
<keyword evidence="8 11" id="KW-0496">Mitochondrion</keyword>
<dbReference type="Gene3D" id="1.25.40.10">
    <property type="entry name" value="Tetratricopeptide repeat domain"/>
    <property type="match status" value="1"/>
</dbReference>
<evidence type="ECO:0000256" key="7">
    <source>
        <dbReference type="ARBA" id="ARBA00022989"/>
    </source>
</evidence>
<keyword evidence="5" id="KW-0053">Apoptosis</keyword>
<evidence type="ECO:0000256" key="10">
    <source>
        <dbReference type="ARBA" id="ARBA00023140"/>
    </source>
</evidence>
<dbReference type="PIRSF" id="PIRSF008835">
    <property type="entry name" value="TPR_repeat_11_Fis1"/>
    <property type="match status" value="1"/>
</dbReference>
<dbReference type="GO" id="GO:0016559">
    <property type="term" value="P:peroxisome fission"/>
    <property type="evidence" value="ECO:0007669"/>
    <property type="project" value="TreeGrafter"/>
</dbReference>
<dbReference type="CDD" id="cd12212">
    <property type="entry name" value="Fis1"/>
    <property type="match status" value="1"/>
</dbReference>
<reference evidence="13" key="1">
    <citation type="submission" date="2020-11" db="EMBL/GenBank/DDBJ databases">
        <authorList>
            <person name="Tran Van P."/>
        </authorList>
    </citation>
    <scope>NUCLEOTIDE SEQUENCE</scope>
</reference>
<dbReference type="InterPro" id="IPR028061">
    <property type="entry name" value="Fis1_TPR_C"/>
</dbReference>
<keyword evidence="14" id="KW-1185">Reference proteome</keyword>
<evidence type="ECO:0000313" key="14">
    <source>
        <dbReference type="Proteomes" id="UP000677054"/>
    </source>
</evidence>
<evidence type="ECO:0000256" key="12">
    <source>
        <dbReference type="SAM" id="Phobius"/>
    </source>
</evidence>
<evidence type="ECO:0000256" key="6">
    <source>
        <dbReference type="ARBA" id="ARBA00022787"/>
    </source>
</evidence>